<dbReference type="AlphaFoldDB" id="A0A379PP58"/>
<name>A0A379PP58_ECTME</name>
<evidence type="ECO:0000313" key="2">
    <source>
        <dbReference type="Proteomes" id="UP000254260"/>
    </source>
</evidence>
<reference evidence="1 2" key="1">
    <citation type="submission" date="2018-06" db="EMBL/GenBank/DDBJ databases">
        <authorList>
            <consortium name="Pathogen Informatics"/>
            <person name="Doyle S."/>
        </authorList>
    </citation>
    <scope>NUCLEOTIDE SEQUENCE [LARGE SCALE GENOMIC DNA]</scope>
    <source>
        <strain evidence="1 2">NCTC10899</strain>
    </source>
</reference>
<evidence type="ECO:0000313" key="1">
    <source>
        <dbReference type="EMBL" id="SUE95859.1"/>
    </source>
</evidence>
<dbReference type="Proteomes" id="UP000254260">
    <property type="component" value="Unassembled WGS sequence"/>
</dbReference>
<organism evidence="1 2">
    <name type="scientific">Ectopseudomonas mendocina</name>
    <name type="common">Pseudomonas mendocina</name>
    <dbReference type="NCBI Taxonomy" id="300"/>
    <lineage>
        <taxon>Bacteria</taxon>
        <taxon>Pseudomonadati</taxon>
        <taxon>Pseudomonadota</taxon>
        <taxon>Gammaproteobacteria</taxon>
        <taxon>Pseudomonadales</taxon>
        <taxon>Pseudomonadaceae</taxon>
        <taxon>Ectopseudomonas</taxon>
    </lineage>
</organism>
<protein>
    <submittedName>
        <fullName evidence="1">Uncharacterized protein</fullName>
    </submittedName>
</protein>
<sequence>MQAHPAFEIKKENDTVEALCMELTSPGLIHTRMALDPEMSPKFLSAVRDVMHHFVNMITSNNASPEEFEKLHKELAEKHASLNYLCREFLIHQIARLGGLLIKEENRRFYELPKRPEGEVGKGPFMGEVQFNDQLAVLMERVAEMAGGQAQFAEIQRECLEEVRAAGLPSFQDYDRKTAEFVTGLCSAISKVIVTKTCDDPRRTELGLNGMLELIIAARDIATMPTVLVNKPGEEIFMDRVSIVIQETLEAKVFAATPETIDQVIGEIKKSAGAPAGATIH</sequence>
<gene>
    <name evidence="1" type="ORF">NCTC10899_05100</name>
</gene>
<proteinExistence type="predicted"/>
<dbReference type="RefSeq" id="WP_115292718.1">
    <property type="nucleotide sequence ID" value="NZ_UGUU01000002.1"/>
</dbReference>
<accession>A0A379PP58</accession>
<dbReference type="EMBL" id="UGUU01000002">
    <property type="protein sequence ID" value="SUE95859.1"/>
    <property type="molecule type" value="Genomic_DNA"/>
</dbReference>